<feature type="transmembrane region" description="Helical" evidence="2">
    <location>
        <begin position="264"/>
        <end position="284"/>
    </location>
</feature>
<dbReference type="AlphaFoldDB" id="A0A6A6W2J0"/>
<feature type="transmembrane region" description="Helical" evidence="2">
    <location>
        <begin position="232"/>
        <end position="252"/>
    </location>
</feature>
<accession>A0A6A6W2J0</accession>
<dbReference type="EMBL" id="ML996578">
    <property type="protein sequence ID" value="KAF2755241.1"/>
    <property type="molecule type" value="Genomic_DNA"/>
</dbReference>
<evidence type="ECO:0000313" key="4">
    <source>
        <dbReference type="Proteomes" id="UP000799437"/>
    </source>
</evidence>
<gene>
    <name evidence="3" type="ORF">EJ05DRAFT_442447</name>
</gene>
<dbReference type="InterPro" id="IPR010640">
    <property type="entry name" value="Low_temperature_requirement_A"/>
</dbReference>
<dbReference type="PROSITE" id="PS50890">
    <property type="entry name" value="PUA"/>
    <property type="match status" value="1"/>
</dbReference>
<feature type="transmembrane region" description="Helical" evidence="2">
    <location>
        <begin position="208"/>
        <end position="226"/>
    </location>
</feature>
<name>A0A6A6W2J0_9PEZI</name>
<dbReference type="OrthoDB" id="191995at2759"/>
<feature type="transmembrane region" description="Helical" evidence="2">
    <location>
        <begin position="343"/>
        <end position="360"/>
    </location>
</feature>
<keyword evidence="2" id="KW-1133">Transmembrane helix</keyword>
<feature type="transmembrane region" description="Helical" evidence="2">
    <location>
        <begin position="464"/>
        <end position="489"/>
    </location>
</feature>
<feature type="compositionally biased region" description="Polar residues" evidence="1">
    <location>
        <begin position="87"/>
        <end position="103"/>
    </location>
</feature>
<evidence type="ECO:0000256" key="2">
    <source>
        <dbReference type="SAM" id="Phobius"/>
    </source>
</evidence>
<feature type="transmembrane region" description="Helical" evidence="2">
    <location>
        <begin position="290"/>
        <end position="311"/>
    </location>
</feature>
<feature type="transmembrane region" description="Helical" evidence="2">
    <location>
        <begin position="526"/>
        <end position="547"/>
    </location>
</feature>
<feature type="transmembrane region" description="Helical" evidence="2">
    <location>
        <begin position="366"/>
        <end position="385"/>
    </location>
</feature>
<feature type="region of interest" description="Disordered" evidence="1">
    <location>
        <begin position="83"/>
        <end position="110"/>
    </location>
</feature>
<dbReference type="PANTHER" id="PTHR36840:SF1">
    <property type="entry name" value="BLL5714 PROTEIN"/>
    <property type="match status" value="1"/>
</dbReference>
<keyword evidence="2" id="KW-0812">Transmembrane</keyword>
<organism evidence="3 4">
    <name type="scientific">Pseudovirgaria hyperparasitica</name>
    <dbReference type="NCBI Taxonomy" id="470096"/>
    <lineage>
        <taxon>Eukaryota</taxon>
        <taxon>Fungi</taxon>
        <taxon>Dikarya</taxon>
        <taxon>Ascomycota</taxon>
        <taxon>Pezizomycotina</taxon>
        <taxon>Dothideomycetes</taxon>
        <taxon>Dothideomycetes incertae sedis</taxon>
        <taxon>Acrospermales</taxon>
        <taxon>Acrospermaceae</taxon>
        <taxon>Pseudovirgaria</taxon>
    </lineage>
</organism>
<reference evidence="3" key="1">
    <citation type="journal article" date="2020" name="Stud. Mycol.">
        <title>101 Dothideomycetes genomes: a test case for predicting lifestyles and emergence of pathogens.</title>
        <authorList>
            <person name="Haridas S."/>
            <person name="Albert R."/>
            <person name="Binder M."/>
            <person name="Bloem J."/>
            <person name="Labutti K."/>
            <person name="Salamov A."/>
            <person name="Andreopoulos B."/>
            <person name="Baker S."/>
            <person name="Barry K."/>
            <person name="Bills G."/>
            <person name="Bluhm B."/>
            <person name="Cannon C."/>
            <person name="Castanera R."/>
            <person name="Culley D."/>
            <person name="Daum C."/>
            <person name="Ezra D."/>
            <person name="Gonzalez J."/>
            <person name="Henrissat B."/>
            <person name="Kuo A."/>
            <person name="Liang C."/>
            <person name="Lipzen A."/>
            <person name="Lutzoni F."/>
            <person name="Magnuson J."/>
            <person name="Mondo S."/>
            <person name="Nolan M."/>
            <person name="Ohm R."/>
            <person name="Pangilinan J."/>
            <person name="Park H.-J."/>
            <person name="Ramirez L."/>
            <person name="Alfaro M."/>
            <person name="Sun H."/>
            <person name="Tritt A."/>
            <person name="Yoshinaga Y."/>
            <person name="Zwiers L.-H."/>
            <person name="Turgeon B."/>
            <person name="Goodwin S."/>
            <person name="Spatafora J."/>
            <person name="Crous P."/>
            <person name="Grigoriev I."/>
        </authorList>
    </citation>
    <scope>NUCLEOTIDE SEQUENCE</scope>
    <source>
        <strain evidence="3">CBS 121739</strain>
    </source>
</reference>
<feature type="transmembrane region" description="Helical" evidence="2">
    <location>
        <begin position="501"/>
        <end position="520"/>
    </location>
</feature>
<dbReference type="Pfam" id="PF06772">
    <property type="entry name" value="LtrA"/>
    <property type="match status" value="1"/>
</dbReference>
<keyword evidence="2" id="KW-0472">Membrane</keyword>
<proteinExistence type="predicted"/>
<dbReference type="Proteomes" id="UP000799437">
    <property type="component" value="Unassembled WGS sequence"/>
</dbReference>
<evidence type="ECO:0000313" key="3">
    <source>
        <dbReference type="EMBL" id="KAF2755241.1"/>
    </source>
</evidence>
<dbReference type="RefSeq" id="XP_033597692.1">
    <property type="nucleotide sequence ID" value="XM_033742037.1"/>
</dbReference>
<protein>
    <submittedName>
        <fullName evidence="3">Uncharacterized protein</fullName>
    </submittedName>
</protein>
<feature type="transmembrane region" description="Helical" evidence="2">
    <location>
        <begin position="406"/>
        <end position="425"/>
    </location>
</feature>
<dbReference type="GeneID" id="54483091"/>
<keyword evidence="4" id="KW-1185">Reference proteome</keyword>
<evidence type="ECO:0000256" key="1">
    <source>
        <dbReference type="SAM" id="MobiDB-lite"/>
    </source>
</evidence>
<sequence length="602" mass="68758">MTEKEFDLVIHGSNEHVEALREAHTHQELTKEELRRQHGDTLDEFERVIRELDALNSELHTISEHAVQLDANFSKYGYSAHLRTRDSPSQSSANSLFDGSTDNESQDWDATRSQGQTLRFWRKPIIRQYFHKGLLWRAQEMQEVASYELFVDLLYVGILDIAGEAAAEYATGQTLHQFAIVFILGWRIWTDIGQLISWFDADDMFRRFTVLFILTCLLGFTTNMNASLEHTYTPLVAFYLAERLFVASYYAWNAYLIPMVRVAMYGFAVVTALPAALWIGSIHVHVPERYALIWIAIVLDLCSQFWIVAMYRWGGFSARMKAWFSEKIEFTPGLNIEHRIERTNAFVTLVFGYSVLALLYQNSAEFGINGFFGKAVLGLVQAFSFNWLYFELDSFNLHTHAIRRHYVSAILWQALHLPFILGYVISSSSLAKLVLAHDFADADYDSLEGHYHERSEEHILTGQRWFYCGGLALALVSMGGISLTHVYKTLPDQRLVKYKRVFLRCLVAIAILLLPLAESLNSLELIAITASLVVFVLAIELVGNSCASQSFFCRDRRECTYRAKCGMSRKEMADRVRKGEVVDVEEVARRDGGTRETVGPGF</sequence>
<dbReference type="PANTHER" id="PTHR36840">
    <property type="entry name" value="BLL5714 PROTEIN"/>
    <property type="match status" value="1"/>
</dbReference>